<protein>
    <submittedName>
        <fullName evidence="4">Histidine phosphatase family protein</fullName>
    </submittedName>
</protein>
<sequence>MSGKLILVRHGQTEANVERRLDTRLPGAPLTPEGQAQADALGARLAARASLAALVNSEALRARQTAGAVERATGLTAQTREGLYEAQAGELEDRRDDESHALFMKTFHLWHAGELGARVPGGESAHDILDRYVPVVDTLRAEYLDDPNRSGDVVLVSHGAAIRLVAAQLADVPGLFAANNHLANTESVELVPTPGGGWECVRWGTIEPPFEHRVIPGADDPMG</sequence>
<dbReference type="EMBL" id="CP021354">
    <property type="protein sequence ID" value="AWK70533.1"/>
    <property type="molecule type" value="Genomic_DNA"/>
</dbReference>
<reference evidence="4 5" key="1">
    <citation type="submission" date="2017-05" db="EMBL/GenBank/DDBJ databases">
        <title>Isolation of Rhodococcus sp. S2-17 biodegrading of BP-3.</title>
        <authorList>
            <person name="Lee Y."/>
            <person name="Kim K.H."/>
            <person name="Chun B.H."/>
            <person name="Jung H.S."/>
            <person name="Jeon C.O."/>
        </authorList>
    </citation>
    <scope>NUCLEOTIDE SEQUENCE [LARGE SCALE GENOMIC DNA]</scope>
    <source>
        <strain evidence="4 5">S2-17</strain>
    </source>
</reference>
<dbReference type="Proteomes" id="UP000245711">
    <property type="component" value="Chromosome"/>
</dbReference>
<evidence type="ECO:0000256" key="2">
    <source>
        <dbReference type="ARBA" id="ARBA00023235"/>
    </source>
</evidence>
<evidence type="ECO:0000313" key="4">
    <source>
        <dbReference type="EMBL" id="AWK70533.1"/>
    </source>
</evidence>
<keyword evidence="1" id="KW-0324">Glycolysis</keyword>
<evidence type="ECO:0000256" key="1">
    <source>
        <dbReference type="ARBA" id="ARBA00023152"/>
    </source>
</evidence>
<dbReference type="InterPro" id="IPR001345">
    <property type="entry name" value="PG/BPGM_mutase_AS"/>
</dbReference>
<dbReference type="RefSeq" id="WP_109325990.1">
    <property type="nucleotide sequence ID" value="NZ_CP021354.1"/>
</dbReference>
<name>A0A2S2BPN5_9NOCA</name>
<dbReference type="AlphaFoldDB" id="A0A2S2BPN5"/>
<evidence type="ECO:0000256" key="3">
    <source>
        <dbReference type="PIRSR" id="PIRSR613078-2"/>
    </source>
</evidence>
<dbReference type="Gene3D" id="3.40.50.1240">
    <property type="entry name" value="Phosphoglycerate mutase-like"/>
    <property type="match status" value="1"/>
</dbReference>
<dbReference type="PANTHER" id="PTHR48100:SF1">
    <property type="entry name" value="HISTIDINE PHOSPHATASE FAMILY PROTEIN-RELATED"/>
    <property type="match status" value="1"/>
</dbReference>
<dbReference type="Pfam" id="PF00300">
    <property type="entry name" value="His_Phos_1"/>
    <property type="match status" value="1"/>
</dbReference>
<dbReference type="KEGG" id="roz:CBI38_02080"/>
<dbReference type="PROSITE" id="PS00175">
    <property type="entry name" value="PG_MUTASE"/>
    <property type="match status" value="1"/>
</dbReference>
<proteinExistence type="predicted"/>
<organism evidence="4 5">
    <name type="scientific">Rhodococcus oxybenzonivorans</name>
    <dbReference type="NCBI Taxonomy" id="1990687"/>
    <lineage>
        <taxon>Bacteria</taxon>
        <taxon>Bacillati</taxon>
        <taxon>Actinomycetota</taxon>
        <taxon>Actinomycetes</taxon>
        <taxon>Mycobacteriales</taxon>
        <taxon>Nocardiaceae</taxon>
        <taxon>Rhodococcus</taxon>
    </lineage>
</organism>
<dbReference type="SUPFAM" id="SSF53254">
    <property type="entry name" value="Phosphoglycerate mutase-like"/>
    <property type="match status" value="1"/>
</dbReference>
<dbReference type="CDD" id="cd07067">
    <property type="entry name" value="HP_PGM_like"/>
    <property type="match status" value="1"/>
</dbReference>
<accession>A0A2S2BPN5</accession>
<dbReference type="GO" id="GO:0005737">
    <property type="term" value="C:cytoplasm"/>
    <property type="evidence" value="ECO:0007669"/>
    <property type="project" value="TreeGrafter"/>
</dbReference>
<keyword evidence="2" id="KW-0413">Isomerase</keyword>
<dbReference type="InterPro" id="IPR013078">
    <property type="entry name" value="His_Pase_superF_clade-1"/>
</dbReference>
<dbReference type="OrthoDB" id="9793115at2"/>
<dbReference type="GO" id="GO:0016791">
    <property type="term" value="F:phosphatase activity"/>
    <property type="evidence" value="ECO:0007669"/>
    <property type="project" value="TreeGrafter"/>
</dbReference>
<gene>
    <name evidence="4" type="ORF">CBI38_02080</name>
</gene>
<dbReference type="PANTHER" id="PTHR48100">
    <property type="entry name" value="BROAD-SPECIFICITY PHOSPHATASE YOR283W-RELATED"/>
    <property type="match status" value="1"/>
</dbReference>
<dbReference type="SMART" id="SM00855">
    <property type="entry name" value="PGAM"/>
    <property type="match status" value="1"/>
</dbReference>
<dbReference type="InterPro" id="IPR029033">
    <property type="entry name" value="His_PPase_superfam"/>
</dbReference>
<evidence type="ECO:0000313" key="5">
    <source>
        <dbReference type="Proteomes" id="UP000245711"/>
    </source>
</evidence>
<feature type="binding site" evidence="3">
    <location>
        <position position="61"/>
    </location>
    <ligand>
        <name>substrate</name>
    </ligand>
</feature>
<dbReference type="InterPro" id="IPR050275">
    <property type="entry name" value="PGM_Phosphatase"/>
</dbReference>
<keyword evidence="5" id="KW-1185">Reference proteome</keyword>
<feature type="binding site" evidence="3">
    <location>
        <begin position="9"/>
        <end position="16"/>
    </location>
    <ligand>
        <name>substrate</name>
    </ligand>
</feature>